<gene>
    <name evidence="3" type="ORF">MGWOODY_Tha1528</name>
</gene>
<dbReference type="GO" id="GO:0016740">
    <property type="term" value="F:transferase activity"/>
    <property type="evidence" value="ECO:0007669"/>
    <property type="project" value="UniProtKB-KW"/>
</dbReference>
<proteinExistence type="predicted"/>
<name>A0A160TD73_9ZZZZ</name>
<protein>
    <submittedName>
        <fullName evidence="3">Glutamine amidotransferase, class-II</fullName>
    </submittedName>
</protein>
<sequence>MSANTPTDLCFSFTGLTQRGGAIGPHKDGWASAAPSDQK</sequence>
<dbReference type="AlphaFoldDB" id="A0A160TD73"/>
<accession>A0A160TD73</accession>
<dbReference type="EMBL" id="CZQC01000053">
    <property type="protein sequence ID" value="CUS41803.1"/>
    <property type="molecule type" value="Genomic_DNA"/>
</dbReference>
<keyword evidence="3" id="KW-0808">Transferase</keyword>
<keyword evidence="1 3" id="KW-0315">Glutamine amidotransferase</keyword>
<reference evidence="3" key="1">
    <citation type="submission" date="2015-10" db="EMBL/GenBank/DDBJ databases">
        <authorList>
            <person name="Gilbert D.G."/>
        </authorList>
    </citation>
    <scope>NUCLEOTIDE SEQUENCE</scope>
</reference>
<evidence type="ECO:0000256" key="1">
    <source>
        <dbReference type="ARBA" id="ARBA00022962"/>
    </source>
</evidence>
<evidence type="ECO:0000256" key="2">
    <source>
        <dbReference type="SAM" id="MobiDB-lite"/>
    </source>
</evidence>
<dbReference type="InterPro" id="IPR026869">
    <property type="entry name" value="EgtC-like"/>
</dbReference>
<feature type="region of interest" description="Disordered" evidence="2">
    <location>
        <begin position="19"/>
        <end position="39"/>
    </location>
</feature>
<organism evidence="3">
    <name type="scientific">hydrothermal vent metagenome</name>
    <dbReference type="NCBI Taxonomy" id="652676"/>
    <lineage>
        <taxon>unclassified sequences</taxon>
        <taxon>metagenomes</taxon>
        <taxon>ecological metagenomes</taxon>
    </lineage>
</organism>
<dbReference type="Pfam" id="PF13230">
    <property type="entry name" value="GATase_4"/>
    <property type="match status" value="1"/>
</dbReference>
<evidence type="ECO:0000313" key="3">
    <source>
        <dbReference type="EMBL" id="CUS41803.1"/>
    </source>
</evidence>